<dbReference type="KEGG" id="htq:FRZ44_49480"/>
<keyword evidence="6 8" id="KW-1133">Transmembrane helix</keyword>
<dbReference type="GO" id="GO:0005886">
    <property type="term" value="C:plasma membrane"/>
    <property type="evidence" value="ECO:0007669"/>
    <property type="project" value="UniProtKB-SubCell"/>
</dbReference>
<dbReference type="InterPro" id="IPR000515">
    <property type="entry name" value="MetI-like"/>
</dbReference>
<dbReference type="GO" id="GO:0055085">
    <property type="term" value="P:transmembrane transport"/>
    <property type="evidence" value="ECO:0007669"/>
    <property type="project" value="InterPro"/>
</dbReference>
<keyword evidence="3 8" id="KW-0813">Transport</keyword>
<feature type="domain" description="ABC transmembrane type-1" evidence="9">
    <location>
        <begin position="72"/>
        <end position="260"/>
    </location>
</feature>
<dbReference type="EMBL" id="CP042906">
    <property type="protein sequence ID" value="QEX19633.1"/>
    <property type="molecule type" value="Genomic_DNA"/>
</dbReference>
<dbReference type="SUPFAM" id="SSF161098">
    <property type="entry name" value="MetI-like"/>
    <property type="match status" value="1"/>
</dbReference>
<dbReference type="Proteomes" id="UP000326202">
    <property type="component" value="Chromosome"/>
</dbReference>
<evidence type="ECO:0000256" key="3">
    <source>
        <dbReference type="ARBA" id="ARBA00022448"/>
    </source>
</evidence>
<evidence type="ECO:0000256" key="8">
    <source>
        <dbReference type="RuleBase" id="RU363032"/>
    </source>
</evidence>
<evidence type="ECO:0000259" key="9">
    <source>
        <dbReference type="PROSITE" id="PS50928"/>
    </source>
</evidence>
<name>A0A5J6MQJ9_9PROT</name>
<feature type="transmembrane region" description="Helical" evidence="8">
    <location>
        <begin position="138"/>
        <end position="157"/>
    </location>
</feature>
<organism evidence="10 11">
    <name type="scientific">Hypericibacter terrae</name>
    <dbReference type="NCBI Taxonomy" id="2602015"/>
    <lineage>
        <taxon>Bacteria</taxon>
        <taxon>Pseudomonadati</taxon>
        <taxon>Pseudomonadota</taxon>
        <taxon>Alphaproteobacteria</taxon>
        <taxon>Rhodospirillales</taxon>
        <taxon>Dongiaceae</taxon>
        <taxon>Hypericibacter</taxon>
    </lineage>
</organism>
<gene>
    <name evidence="10" type="ORF">FRZ44_49480</name>
</gene>
<evidence type="ECO:0000256" key="4">
    <source>
        <dbReference type="ARBA" id="ARBA00022475"/>
    </source>
</evidence>
<evidence type="ECO:0000256" key="6">
    <source>
        <dbReference type="ARBA" id="ARBA00022989"/>
    </source>
</evidence>
<dbReference type="InterPro" id="IPR035906">
    <property type="entry name" value="MetI-like_sf"/>
</dbReference>
<evidence type="ECO:0000256" key="7">
    <source>
        <dbReference type="ARBA" id="ARBA00023136"/>
    </source>
</evidence>
<feature type="transmembrane region" description="Helical" evidence="8">
    <location>
        <begin position="76"/>
        <end position="97"/>
    </location>
</feature>
<dbReference type="Pfam" id="PF00528">
    <property type="entry name" value="BPD_transp_1"/>
    <property type="match status" value="1"/>
</dbReference>
<dbReference type="PANTHER" id="PTHR43848:SF2">
    <property type="entry name" value="PUTRESCINE TRANSPORT SYSTEM PERMEASE PROTEIN POTI"/>
    <property type="match status" value="1"/>
</dbReference>
<dbReference type="OrthoDB" id="9782004at2"/>
<feature type="transmembrane region" description="Helical" evidence="8">
    <location>
        <begin position="186"/>
        <end position="207"/>
    </location>
</feature>
<keyword evidence="4" id="KW-1003">Cell membrane</keyword>
<evidence type="ECO:0000313" key="11">
    <source>
        <dbReference type="Proteomes" id="UP000326202"/>
    </source>
</evidence>
<accession>A0A5J6MQJ9</accession>
<protein>
    <submittedName>
        <fullName evidence="10">Putrescine/spermidine ABC transporter permease</fullName>
    </submittedName>
</protein>
<evidence type="ECO:0000256" key="2">
    <source>
        <dbReference type="ARBA" id="ARBA00007069"/>
    </source>
</evidence>
<keyword evidence="11" id="KW-1185">Reference proteome</keyword>
<dbReference type="RefSeq" id="WP_151179684.1">
    <property type="nucleotide sequence ID" value="NZ_CP042906.1"/>
</dbReference>
<dbReference type="Gene3D" id="1.10.3720.10">
    <property type="entry name" value="MetI-like"/>
    <property type="match status" value="1"/>
</dbReference>
<keyword evidence="5 8" id="KW-0812">Transmembrane</keyword>
<comment type="subcellular location">
    <subcellularLocation>
        <location evidence="1 8">Cell membrane</location>
        <topology evidence="1 8">Multi-pass membrane protein</topology>
    </subcellularLocation>
</comment>
<sequence>MTDASALARLQGRGTRRLLKAHALVIYLFLYGPIVTLIVLSFNAGGMPTAWTGFSFKWYGALIQNPEILKSVANSLAVALAVTLISTAGGTLLALGLERGRPSTLLDSFVMVPMIIPDIVLAIALLSFYTLLQFTLGLYTIVLSQSVFVIAFAAAVVRTRLRNFDRSVIEASIDLGAGAWTTFRRVTLPIILPGVIAAALLSFTLSIDDFVIAYFSAGAGSGSTTFPMKIYAMIRFGVTPEINAIATLLLLVSFTLMLLAQRFSRESGRGPGA</sequence>
<feature type="transmembrane region" description="Helical" evidence="8">
    <location>
        <begin position="109"/>
        <end position="132"/>
    </location>
</feature>
<proteinExistence type="inferred from homology"/>
<dbReference type="PROSITE" id="PS50928">
    <property type="entry name" value="ABC_TM1"/>
    <property type="match status" value="1"/>
</dbReference>
<feature type="transmembrane region" description="Helical" evidence="8">
    <location>
        <begin position="21"/>
        <end position="42"/>
    </location>
</feature>
<reference evidence="10 11" key="1">
    <citation type="submission" date="2019-08" db="EMBL/GenBank/DDBJ databases">
        <title>Hyperibacter terrae gen. nov., sp. nov. and Hyperibacter viscosus sp. nov., two new members in the family Rhodospirillaceae isolated from the rhizosphere of Hypericum perforatum.</title>
        <authorList>
            <person name="Noviana Z."/>
        </authorList>
    </citation>
    <scope>NUCLEOTIDE SEQUENCE [LARGE SCALE GENOMIC DNA]</scope>
    <source>
        <strain evidence="10 11">R5913</strain>
    </source>
</reference>
<comment type="similarity">
    <text evidence="2">Belongs to the binding-protein-dependent transport system permease family. CysTW subfamily.</text>
</comment>
<evidence type="ECO:0000256" key="5">
    <source>
        <dbReference type="ARBA" id="ARBA00022692"/>
    </source>
</evidence>
<dbReference type="InterPro" id="IPR051789">
    <property type="entry name" value="Bact_Polyamine_Transport"/>
</dbReference>
<keyword evidence="7 8" id="KW-0472">Membrane</keyword>
<feature type="transmembrane region" description="Helical" evidence="8">
    <location>
        <begin position="242"/>
        <end position="260"/>
    </location>
</feature>
<dbReference type="CDD" id="cd06261">
    <property type="entry name" value="TM_PBP2"/>
    <property type="match status" value="1"/>
</dbReference>
<evidence type="ECO:0000256" key="1">
    <source>
        <dbReference type="ARBA" id="ARBA00004651"/>
    </source>
</evidence>
<dbReference type="AlphaFoldDB" id="A0A5J6MQJ9"/>
<evidence type="ECO:0000313" key="10">
    <source>
        <dbReference type="EMBL" id="QEX19633.1"/>
    </source>
</evidence>
<dbReference type="PANTHER" id="PTHR43848">
    <property type="entry name" value="PUTRESCINE TRANSPORT SYSTEM PERMEASE PROTEIN POTI"/>
    <property type="match status" value="1"/>
</dbReference>